<feature type="compositionally biased region" description="Polar residues" evidence="1">
    <location>
        <begin position="113"/>
        <end position="133"/>
    </location>
</feature>
<evidence type="ECO:0008006" key="4">
    <source>
        <dbReference type="Google" id="ProtNLM"/>
    </source>
</evidence>
<evidence type="ECO:0000256" key="1">
    <source>
        <dbReference type="SAM" id="MobiDB-lite"/>
    </source>
</evidence>
<dbReference type="Proteomes" id="UP001164746">
    <property type="component" value="Chromosome 4"/>
</dbReference>
<keyword evidence="3" id="KW-1185">Reference proteome</keyword>
<feature type="region of interest" description="Disordered" evidence="1">
    <location>
        <begin position="113"/>
        <end position="145"/>
    </location>
</feature>
<name>A0ABY7DTS5_MYAAR</name>
<proteinExistence type="predicted"/>
<feature type="region of interest" description="Disordered" evidence="1">
    <location>
        <begin position="900"/>
        <end position="922"/>
    </location>
</feature>
<evidence type="ECO:0000313" key="2">
    <source>
        <dbReference type="EMBL" id="WAR01138.1"/>
    </source>
</evidence>
<dbReference type="EMBL" id="CP111015">
    <property type="protein sequence ID" value="WAR01138.1"/>
    <property type="molecule type" value="Genomic_DNA"/>
</dbReference>
<organism evidence="2 3">
    <name type="scientific">Mya arenaria</name>
    <name type="common">Soft-shell clam</name>
    <dbReference type="NCBI Taxonomy" id="6604"/>
    <lineage>
        <taxon>Eukaryota</taxon>
        <taxon>Metazoa</taxon>
        <taxon>Spiralia</taxon>
        <taxon>Lophotrochozoa</taxon>
        <taxon>Mollusca</taxon>
        <taxon>Bivalvia</taxon>
        <taxon>Autobranchia</taxon>
        <taxon>Heteroconchia</taxon>
        <taxon>Euheterodonta</taxon>
        <taxon>Imparidentia</taxon>
        <taxon>Neoheterodontei</taxon>
        <taxon>Myida</taxon>
        <taxon>Myoidea</taxon>
        <taxon>Myidae</taxon>
        <taxon>Mya</taxon>
    </lineage>
</organism>
<reference evidence="2" key="1">
    <citation type="submission" date="2022-11" db="EMBL/GenBank/DDBJ databases">
        <title>Centuries of genome instability and evolution in soft-shell clam transmissible cancer (bioRxiv).</title>
        <authorList>
            <person name="Hart S.F.M."/>
            <person name="Yonemitsu M.A."/>
            <person name="Giersch R.M."/>
            <person name="Beal B.F."/>
            <person name="Arriagada G."/>
            <person name="Davis B.W."/>
            <person name="Ostrander E.A."/>
            <person name="Goff S.P."/>
            <person name="Metzger M.J."/>
        </authorList>
    </citation>
    <scope>NUCLEOTIDE SEQUENCE</scope>
    <source>
        <strain evidence="2">MELC-2E11</strain>
        <tissue evidence="2">Siphon/mantle</tissue>
    </source>
</reference>
<evidence type="ECO:0000313" key="3">
    <source>
        <dbReference type="Proteomes" id="UP001164746"/>
    </source>
</evidence>
<dbReference type="PANTHER" id="PTHR34305">
    <property type="entry name" value="EXPRESSED PROTEIN"/>
    <property type="match status" value="1"/>
</dbReference>
<sequence>MANYFASILHKDLSLKKEFYPCVYIHLGSNDVQAREDVFYRRVTEVCDSIHETSPETEIVLCSILPRKKNDRRVSSTLARVFNRWIQNANTMLMDISEAIPYIRFLGYGAQKSTKSSRSQPNSKSTISTSSLNPVEKTSPPHQDELDIADHADFSKLKLLLSNDVEQNPGPTYHCEWNNCGFIGLTTTRMGQHLRQHGREEECKWAQCNGFQRTSYEDLELHIIHDHFFDDRITFPSLDDWLEYLPEKRIDPETTDLRFCPKHLRSKLKLLLFDEDYLDMPTNKSYTMSDHLCTLDFESEDWSDYNGKFEENDTDSLLSPDPKVRKHRQFHGGKYQFHFVQTSRPELSSNSHSGTKLKPVKRKASCTFPNEWSSILLTNLRFCSHAITMQNLFLNLILDEGIVDCKKLSFLKLEYDTALLASAKTCTKDNAEYLYIRYVESGVYAGLMEQKYLQEIKDTFHYTDNNMFLHNTLTVEDIQNMESDHIKDKKEKPNTYKPSSRLNDFFKQKFIPVSILPFSSTSTAKFMDACTAGKEDRLQALLLDFRHSKLEQVPRNSREIFQQQYEGEETLLSQSKALNCLPGDVKRKTELFKGDPKFASNFINKKKPQLRTSLRYLTFSLFLQNEINTIFTKYRTYYPDLNAVQCEVLEIPALERPSKKRKSTASVKVTKDVEPLSVMQESKKSMYEQFSIDLIEDGKIYIQVAEEDTMICCMNDYNDSGSLRKEVYVYTTWLKQESGDYFHCTCSIYRTLFDIAHSQTLNYSNRNSCMHCTFLKCIVLPNLQIDERATETKTRKFVQEGKQCAGKDLIELSDFNGTWKFSVLAEGETKPVFLSLSHNKAKANYTVTCHNGECQSKKGHKRYLNNLNSSNLCRHLFVLKHNPESWIDLHERNATNETFLDDQLLDDETNDDAGDGDPVDTNDNFDPETGLWKYKCESSHPAAARESDMLRRNIIKRDGWNDLTLSRQADGSLKGPNFYPDMPDNTCCCGSGWLKRDDDPDYSENGKLIPLGRVLTVYTQFAPVQCDVYKRVCYNPIDDSRCELAWNEGQSESIHVFSSKTAAGDEIGWEFTSSVMKTGCTFSAYCQMKDELYRTRDPKAKFMDATVFLKWWFSWAANMNIDFRQPCDICRYEPNRLCCDGTRVGVGFRHSNFTEISKPDSSLQTQQTLHRRMDRCYLKNKPGVEKRQMIAYREALDNIARTTVAEFEPLDIPENNDRINLLMQALPEEAHQSFQRFTRGMSEFERVAYASVLKMLATTASVTSILSPEYALFLQEFLTNENLSDFEFNRQMYEMRSFAPEIRDLIAESMLNNNNILPDDIKLFLVHLTNESLNLPVYAPEDATFQFGTYNPEKLGRAYYFNEHGVKLRNVRKFQIDEDRAGRNNDHDDEAMDFERCRKIYSKIQQSAPGTSNLFLWFCPDHGHCYGFHMTVAEGRKDPSASLYSHLAKPPQAVFYDFACNLQEYCLNRESGYYKNVRFFHDIFHGYSHKCSTSFRSSRLQGFESVNSEICEQFNSFIQILKKSARQMTQSHFCFYLQFFIHDLSEQTPTLASSFAVEKGLRQIFHSVFIQSTCVGMCNYLI</sequence>
<dbReference type="Gene3D" id="3.40.50.1110">
    <property type="entry name" value="SGNH hydrolase"/>
    <property type="match status" value="1"/>
</dbReference>
<dbReference type="SUPFAM" id="SSF52266">
    <property type="entry name" value="SGNH hydrolase"/>
    <property type="match status" value="1"/>
</dbReference>
<dbReference type="InterPro" id="IPR040521">
    <property type="entry name" value="KDZ"/>
</dbReference>
<dbReference type="Pfam" id="PF18758">
    <property type="entry name" value="KDZ"/>
    <property type="match status" value="1"/>
</dbReference>
<gene>
    <name evidence="2" type="ORF">MAR_007696</name>
</gene>
<dbReference type="PANTHER" id="PTHR34305:SF1">
    <property type="entry name" value="SWIM-TYPE DOMAIN-CONTAINING PROTEIN"/>
    <property type="match status" value="1"/>
</dbReference>
<protein>
    <recommendedName>
        <fullName evidence="4">C2H2-type domain-containing protein</fullName>
    </recommendedName>
</protein>
<accession>A0ABY7DTS5</accession>
<dbReference type="InterPro" id="IPR036514">
    <property type="entry name" value="SGNH_hydro_sf"/>
</dbReference>